<dbReference type="InterPro" id="IPR009057">
    <property type="entry name" value="Homeodomain-like_sf"/>
</dbReference>
<dbReference type="InterPro" id="IPR036388">
    <property type="entry name" value="WH-like_DNA-bd_sf"/>
</dbReference>
<sequence length="188" mass="21133">MTLKELETQLLALTPTEKAEAIQILIQTLSQGSHEIRKTPGICGGDACIANTHISVWLLIESRRFGISEAQLLVDYPDLIAADLVNAWAYAAAHPTEIEEAIRKNEFEQVQWWYVVGTDYDDGKNLVFGPCLDKAEATTLMDRADNILFLLKLRGINLVLDELVLSVERLPTCKPGWITEWIQREGIK</sequence>
<dbReference type="RefSeq" id="WP_194042638.1">
    <property type="nucleotide sequence ID" value="NZ_JADEXF010000187.1"/>
</dbReference>
<gene>
    <name evidence="1" type="ORF">IQ229_07725</name>
</gene>
<dbReference type="PANTHER" id="PTHR34849:SF4">
    <property type="entry name" value="SLR1209 PROTEIN"/>
    <property type="match status" value="1"/>
</dbReference>
<protein>
    <submittedName>
        <fullName evidence="1">DUF433 domain-containing protein</fullName>
    </submittedName>
</protein>
<comment type="caution">
    <text evidence="1">The sequence shown here is derived from an EMBL/GenBank/DDBJ whole genome shotgun (WGS) entry which is preliminary data.</text>
</comment>
<dbReference type="InterPro" id="IPR007367">
    <property type="entry name" value="DUF433"/>
</dbReference>
<dbReference type="EMBL" id="JADEXF010000187">
    <property type="protein sequence ID" value="MBE9104832.1"/>
    <property type="molecule type" value="Genomic_DNA"/>
</dbReference>
<dbReference type="Gene3D" id="1.10.10.10">
    <property type="entry name" value="Winged helix-like DNA-binding domain superfamily/Winged helix DNA-binding domain"/>
    <property type="match status" value="1"/>
</dbReference>
<dbReference type="Proteomes" id="UP000647836">
    <property type="component" value="Unassembled WGS sequence"/>
</dbReference>
<proteinExistence type="predicted"/>
<dbReference type="SUPFAM" id="SSF46689">
    <property type="entry name" value="Homeodomain-like"/>
    <property type="match status" value="1"/>
</dbReference>
<name>A0ABR9TXL6_9NOSO</name>
<reference evidence="1 2" key="1">
    <citation type="submission" date="2020-10" db="EMBL/GenBank/DDBJ databases">
        <authorList>
            <person name="Castelo-Branco R."/>
            <person name="Eusebio N."/>
            <person name="Adriana R."/>
            <person name="Vieira A."/>
            <person name="Brugerolle De Fraissinette N."/>
            <person name="Rezende De Castro R."/>
            <person name="Schneider M.P."/>
            <person name="Vasconcelos V."/>
            <person name="Leao P.N."/>
        </authorList>
    </citation>
    <scope>NUCLEOTIDE SEQUENCE [LARGE SCALE GENOMIC DNA]</scope>
    <source>
        <strain evidence="1 2">LEGE 07299</strain>
    </source>
</reference>
<dbReference type="Pfam" id="PF04255">
    <property type="entry name" value="DUF433"/>
    <property type="match status" value="1"/>
</dbReference>
<organism evidence="1 2">
    <name type="scientific">Nostoc cf. edaphicum LEGE 07299</name>
    <dbReference type="NCBI Taxonomy" id="2777974"/>
    <lineage>
        <taxon>Bacteria</taxon>
        <taxon>Bacillati</taxon>
        <taxon>Cyanobacteriota</taxon>
        <taxon>Cyanophyceae</taxon>
        <taxon>Nostocales</taxon>
        <taxon>Nostocaceae</taxon>
        <taxon>Nostoc</taxon>
    </lineage>
</organism>
<evidence type="ECO:0000313" key="2">
    <source>
        <dbReference type="Proteomes" id="UP000647836"/>
    </source>
</evidence>
<evidence type="ECO:0000313" key="1">
    <source>
        <dbReference type="EMBL" id="MBE9104832.1"/>
    </source>
</evidence>
<dbReference type="PANTHER" id="PTHR34849">
    <property type="entry name" value="SSL5025 PROTEIN"/>
    <property type="match status" value="1"/>
</dbReference>
<keyword evidence="2" id="KW-1185">Reference proteome</keyword>
<accession>A0ABR9TXL6</accession>